<feature type="binding site" evidence="6">
    <location>
        <begin position="226"/>
        <end position="227"/>
    </location>
    <ligand>
        <name>S-adenosyl-L-methionine</name>
        <dbReference type="ChEBI" id="CHEBI:59789"/>
    </ligand>
</feature>
<dbReference type="PIRSF" id="PIRSF000410">
    <property type="entry name" value="CheR"/>
    <property type="match status" value="1"/>
</dbReference>
<dbReference type="InterPro" id="IPR026024">
    <property type="entry name" value="Chemotaxis_MeTrfase_CheR"/>
</dbReference>
<dbReference type="InterPro" id="IPR022641">
    <property type="entry name" value="CheR_N"/>
</dbReference>
<keyword evidence="3 5" id="KW-0808">Transferase</keyword>
<dbReference type="Proteomes" id="UP000295525">
    <property type="component" value="Unassembled WGS sequence"/>
</dbReference>
<evidence type="ECO:0000256" key="4">
    <source>
        <dbReference type="ARBA" id="ARBA00022691"/>
    </source>
</evidence>
<feature type="domain" description="CheR-type methyltransferase" evidence="7">
    <location>
        <begin position="11"/>
        <end position="282"/>
    </location>
</feature>
<evidence type="ECO:0000256" key="2">
    <source>
        <dbReference type="ARBA" id="ARBA00022603"/>
    </source>
</evidence>
<evidence type="ECO:0000259" key="7">
    <source>
        <dbReference type="PROSITE" id="PS50123"/>
    </source>
</evidence>
<accession>A0A4R3LKU6</accession>
<comment type="function">
    <text evidence="5">Methylation of the membrane-bound methyl-accepting chemotaxis proteins (MCP) to form gamma-glutamyl methyl ester residues in MCP.</text>
</comment>
<feature type="binding site" evidence="6">
    <location>
        <position position="88"/>
    </location>
    <ligand>
        <name>S-adenosyl-L-methionine</name>
        <dbReference type="ChEBI" id="CHEBI:59789"/>
    </ligand>
</feature>
<dbReference type="EC" id="2.1.1.80" evidence="5"/>
<feature type="binding site" evidence="6">
    <location>
        <position position="94"/>
    </location>
    <ligand>
        <name>S-adenosyl-L-methionine</name>
        <dbReference type="ChEBI" id="CHEBI:59789"/>
    </ligand>
</feature>
<dbReference type="InterPro" id="IPR036804">
    <property type="entry name" value="CheR_N_sf"/>
</dbReference>
<dbReference type="OrthoDB" id="9816309at2"/>
<feature type="binding site" evidence="6">
    <location>
        <position position="150"/>
    </location>
    <ligand>
        <name>S-adenosyl-L-methionine</name>
        <dbReference type="ChEBI" id="CHEBI:59789"/>
    </ligand>
</feature>
<keyword evidence="9" id="KW-1185">Reference proteome</keyword>
<dbReference type="InterPro" id="IPR029063">
    <property type="entry name" value="SAM-dependent_MTases_sf"/>
</dbReference>
<evidence type="ECO:0000256" key="1">
    <source>
        <dbReference type="ARBA" id="ARBA00001541"/>
    </source>
</evidence>
<dbReference type="InterPro" id="IPR022642">
    <property type="entry name" value="CheR_C"/>
</dbReference>
<keyword evidence="2 5" id="KW-0489">Methyltransferase</keyword>
<protein>
    <recommendedName>
        <fullName evidence="5">Chemotaxis protein methyltransferase</fullName>
        <ecNumber evidence="5">2.1.1.80</ecNumber>
    </recommendedName>
</protein>
<dbReference type="Gene3D" id="1.10.155.10">
    <property type="entry name" value="Chemotaxis receptor methyltransferase CheR, N-terminal domain"/>
    <property type="match status" value="1"/>
</dbReference>
<evidence type="ECO:0000313" key="8">
    <source>
        <dbReference type="EMBL" id="TCT00912.1"/>
    </source>
</evidence>
<name>A0A4R3LKU6_9BURK</name>
<reference evidence="8 9" key="1">
    <citation type="submission" date="2019-03" db="EMBL/GenBank/DDBJ databases">
        <title>Genomic Encyclopedia of Type Strains, Phase IV (KMG-IV): sequencing the most valuable type-strain genomes for metagenomic binning, comparative biology and taxonomic classification.</title>
        <authorList>
            <person name="Goeker M."/>
        </authorList>
    </citation>
    <scope>NUCLEOTIDE SEQUENCE [LARGE SCALE GENOMIC DNA]</scope>
    <source>
        <strain evidence="8 9">DSM 24591</strain>
    </source>
</reference>
<proteinExistence type="predicted"/>
<dbReference type="PANTHER" id="PTHR24422:SF19">
    <property type="entry name" value="CHEMOTAXIS PROTEIN METHYLTRANSFERASE"/>
    <property type="match status" value="1"/>
</dbReference>
<dbReference type="AlphaFoldDB" id="A0A4R3LKU6"/>
<keyword evidence="4 5" id="KW-0949">S-adenosyl-L-methionine</keyword>
<sequence length="286" mass="32491">MTLLAPQSLFATQALAEVNQQDFDRVARLLRARSGIVLGGHKREMAERTLGLRARRLNKRSIDEYLDLLELQGDSPEWDYFVNAFTINHTAFFREAHHFDTLAEWARGRKLPLSVWCCAASTGEEPYSIAMTLQDVFPGSGSQVSVWASDIDTRAIEQAKKGVYSLERVKPVPEDRLRKYFHRGTGSQAGMVRVKPVIRDMVQFGVFNLMSSAWPADRKLDAVFCRNIMIYFDKETQTQVLARLATVVRPGGLLFVGHSENFTYLTKAFRLQGQTVYVRARGDKRP</sequence>
<gene>
    <name evidence="8" type="ORF">EDC26_12725</name>
</gene>
<dbReference type="SUPFAM" id="SSF47757">
    <property type="entry name" value="Chemotaxis receptor methyltransferase CheR, N-terminal domain"/>
    <property type="match status" value="1"/>
</dbReference>
<feature type="binding site" evidence="6">
    <location>
        <begin position="208"/>
        <end position="209"/>
    </location>
    <ligand>
        <name>S-adenosyl-L-methionine</name>
        <dbReference type="ChEBI" id="CHEBI:59789"/>
    </ligand>
</feature>
<evidence type="ECO:0000256" key="5">
    <source>
        <dbReference type="PIRNR" id="PIRNR000410"/>
    </source>
</evidence>
<dbReference type="SMART" id="SM00138">
    <property type="entry name" value="MeTrc"/>
    <property type="match status" value="1"/>
</dbReference>
<dbReference type="PRINTS" id="PR00996">
    <property type="entry name" value="CHERMTFRASE"/>
</dbReference>
<dbReference type="EMBL" id="SMAJ01000027">
    <property type="protein sequence ID" value="TCT00912.1"/>
    <property type="molecule type" value="Genomic_DNA"/>
</dbReference>
<dbReference type="SUPFAM" id="SSF53335">
    <property type="entry name" value="S-adenosyl-L-methionine-dependent methyltransferases"/>
    <property type="match status" value="1"/>
</dbReference>
<dbReference type="InterPro" id="IPR000780">
    <property type="entry name" value="CheR_MeTrfase"/>
</dbReference>
<organism evidence="8 9">
    <name type="scientific">Paralcaligenes ureilyticus</name>
    <dbReference type="NCBI Taxonomy" id="627131"/>
    <lineage>
        <taxon>Bacteria</taxon>
        <taxon>Pseudomonadati</taxon>
        <taxon>Pseudomonadota</taxon>
        <taxon>Betaproteobacteria</taxon>
        <taxon>Burkholderiales</taxon>
        <taxon>Alcaligenaceae</taxon>
        <taxon>Paralcaligenes</taxon>
    </lineage>
</organism>
<dbReference type="Gene3D" id="3.40.50.150">
    <property type="entry name" value="Vaccinia Virus protein VP39"/>
    <property type="match status" value="1"/>
</dbReference>
<evidence type="ECO:0000256" key="6">
    <source>
        <dbReference type="PIRSR" id="PIRSR000410-1"/>
    </source>
</evidence>
<dbReference type="PANTHER" id="PTHR24422">
    <property type="entry name" value="CHEMOTAXIS PROTEIN METHYLTRANSFERASE"/>
    <property type="match status" value="1"/>
</dbReference>
<feature type="binding site" evidence="6">
    <location>
        <position position="90"/>
    </location>
    <ligand>
        <name>S-adenosyl-L-methionine</name>
        <dbReference type="ChEBI" id="CHEBI:59789"/>
    </ligand>
</feature>
<dbReference type="RefSeq" id="WP_132586289.1">
    <property type="nucleotide sequence ID" value="NZ_SMAJ01000027.1"/>
</dbReference>
<feature type="binding site" evidence="6">
    <location>
        <position position="125"/>
    </location>
    <ligand>
        <name>S-adenosyl-L-methionine</name>
        <dbReference type="ChEBI" id="CHEBI:59789"/>
    </ligand>
</feature>
<evidence type="ECO:0000256" key="3">
    <source>
        <dbReference type="ARBA" id="ARBA00022679"/>
    </source>
</evidence>
<dbReference type="InterPro" id="IPR050903">
    <property type="entry name" value="Bact_Chemotaxis_MeTrfase"/>
</dbReference>
<dbReference type="Pfam" id="PF01739">
    <property type="entry name" value="CheR"/>
    <property type="match status" value="1"/>
</dbReference>
<dbReference type="Pfam" id="PF03705">
    <property type="entry name" value="CheR_N"/>
    <property type="match status" value="1"/>
</dbReference>
<comment type="catalytic activity">
    <reaction evidence="1 5">
        <text>L-glutamyl-[protein] + S-adenosyl-L-methionine = [protein]-L-glutamate 5-O-methyl ester + S-adenosyl-L-homocysteine</text>
        <dbReference type="Rhea" id="RHEA:24452"/>
        <dbReference type="Rhea" id="RHEA-COMP:10208"/>
        <dbReference type="Rhea" id="RHEA-COMP:10311"/>
        <dbReference type="ChEBI" id="CHEBI:29973"/>
        <dbReference type="ChEBI" id="CHEBI:57856"/>
        <dbReference type="ChEBI" id="CHEBI:59789"/>
        <dbReference type="ChEBI" id="CHEBI:82795"/>
        <dbReference type="EC" id="2.1.1.80"/>
    </reaction>
</comment>
<dbReference type="GO" id="GO:0008983">
    <property type="term" value="F:protein-glutamate O-methyltransferase activity"/>
    <property type="evidence" value="ECO:0007669"/>
    <property type="project" value="UniProtKB-EC"/>
</dbReference>
<dbReference type="PROSITE" id="PS50123">
    <property type="entry name" value="CHER"/>
    <property type="match status" value="1"/>
</dbReference>
<dbReference type="GO" id="GO:0032259">
    <property type="term" value="P:methylation"/>
    <property type="evidence" value="ECO:0007669"/>
    <property type="project" value="UniProtKB-KW"/>
</dbReference>
<comment type="caution">
    <text evidence="8">The sequence shown here is derived from an EMBL/GenBank/DDBJ whole genome shotgun (WGS) entry which is preliminary data.</text>
</comment>
<dbReference type="CDD" id="cd02440">
    <property type="entry name" value="AdoMet_MTases"/>
    <property type="match status" value="1"/>
</dbReference>
<evidence type="ECO:0000313" key="9">
    <source>
        <dbReference type="Proteomes" id="UP000295525"/>
    </source>
</evidence>